<keyword evidence="2" id="KW-0902">Two-component regulatory system</keyword>
<name>A0A4R4RML4_9ACTN</name>
<evidence type="ECO:0000313" key="11">
    <source>
        <dbReference type="Proteomes" id="UP000295621"/>
    </source>
</evidence>
<keyword evidence="4 7" id="KW-0238">DNA-binding</keyword>
<comment type="caution">
    <text evidence="10">The sequence shown here is derived from an EMBL/GenBank/DDBJ whole genome shotgun (WGS) entry which is preliminary data.</text>
</comment>
<dbReference type="CDD" id="cd00383">
    <property type="entry name" value="trans_reg_C"/>
    <property type="match status" value="1"/>
</dbReference>
<dbReference type="GO" id="GO:0032993">
    <property type="term" value="C:protein-DNA complex"/>
    <property type="evidence" value="ECO:0007669"/>
    <property type="project" value="TreeGrafter"/>
</dbReference>
<evidence type="ECO:0000256" key="4">
    <source>
        <dbReference type="ARBA" id="ARBA00023125"/>
    </source>
</evidence>
<dbReference type="PANTHER" id="PTHR48111:SF38">
    <property type="entry name" value="TWO-COMPONENT RESPONSE REGULATOR"/>
    <property type="match status" value="1"/>
</dbReference>
<dbReference type="GO" id="GO:0005829">
    <property type="term" value="C:cytosol"/>
    <property type="evidence" value="ECO:0007669"/>
    <property type="project" value="TreeGrafter"/>
</dbReference>
<feature type="domain" description="OmpR/PhoB-type" evidence="9">
    <location>
        <begin position="124"/>
        <end position="218"/>
    </location>
</feature>
<dbReference type="PROSITE" id="PS51755">
    <property type="entry name" value="OMPR_PHOB"/>
    <property type="match status" value="1"/>
</dbReference>
<dbReference type="EMBL" id="SMKL01000032">
    <property type="protein sequence ID" value="TDC50299.1"/>
    <property type="molecule type" value="Genomic_DNA"/>
</dbReference>
<dbReference type="PROSITE" id="PS50110">
    <property type="entry name" value="RESPONSE_REGULATORY"/>
    <property type="match status" value="1"/>
</dbReference>
<dbReference type="AlphaFoldDB" id="A0A4R4RML4"/>
<dbReference type="GO" id="GO:0006355">
    <property type="term" value="P:regulation of DNA-templated transcription"/>
    <property type="evidence" value="ECO:0007669"/>
    <property type="project" value="InterPro"/>
</dbReference>
<dbReference type="InterPro" id="IPR001867">
    <property type="entry name" value="OmpR/PhoB-type_DNA-bd"/>
</dbReference>
<feature type="DNA-binding region" description="OmpR/PhoB-type" evidence="7">
    <location>
        <begin position="124"/>
        <end position="218"/>
    </location>
</feature>
<organism evidence="10 11">
    <name type="scientific">Jiangella ureilytica</name>
    <dbReference type="NCBI Taxonomy" id="2530374"/>
    <lineage>
        <taxon>Bacteria</taxon>
        <taxon>Bacillati</taxon>
        <taxon>Actinomycetota</taxon>
        <taxon>Actinomycetes</taxon>
        <taxon>Jiangellales</taxon>
        <taxon>Jiangellaceae</taxon>
        <taxon>Jiangella</taxon>
    </lineage>
</organism>
<dbReference type="SUPFAM" id="SSF52172">
    <property type="entry name" value="CheY-like"/>
    <property type="match status" value="1"/>
</dbReference>
<dbReference type="InterPro" id="IPR011006">
    <property type="entry name" value="CheY-like_superfamily"/>
</dbReference>
<keyword evidence="1 6" id="KW-0597">Phosphoprotein</keyword>
<dbReference type="Gene3D" id="3.40.50.2300">
    <property type="match status" value="1"/>
</dbReference>
<evidence type="ECO:0000259" key="9">
    <source>
        <dbReference type="PROSITE" id="PS51755"/>
    </source>
</evidence>
<accession>A0A4R4RML4</accession>
<dbReference type="PANTHER" id="PTHR48111">
    <property type="entry name" value="REGULATOR OF RPOS"/>
    <property type="match status" value="1"/>
</dbReference>
<dbReference type="RefSeq" id="WP_131983997.1">
    <property type="nucleotide sequence ID" value="NZ_SMKL01000032.1"/>
</dbReference>
<dbReference type="Gene3D" id="6.10.250.690">
    <property type="match status" value="1"/>
</dbReference>
<dbReference type="OrthoDB" id="116118at2"/>
<dbReference type="InterPro" id="IPR039420">
    <property type="entry name" value="WalR-like"/>
</dbReference>
<proteinExistence type="predicted"/>
<keyword evidence="5" id="KW-0804">Transcription</keyword>
<dbReference type="Pfam" id="PF00486">
    <property type="entry name" value="Trans_reg_C"/>
    <property type="match status" value="1"/>
</dbReference>
<evidence type="ECO:0000259" key="8">
    <source>
        <dbReference type="PROSITE" id="PS50110"/>
    </source>
</evidence>
<dbReference type="InterPro" id="IPR036388">
    <property type="entry name" value="WH-like_DNA-bd_sf"/>
</dbReference>
<evidence type="ECO:0000256" key="6">
    <source>
        <dbReference type="PROSITE-ProRule" id="PRU00169"/>
    </source>
</evidence>
<dbReference type="Proteomes" id="UP000295621">
    <property type="component" value="Unassembled WGS sequence"/>
</dbReference>
<reference evidence="10 11" key="1">
    <citation type="submission" date="2019-02" db="EMBL/GenBank/DDBJ databases">
        <title>Draft genome sequences of novel Actinobacteria.</title>
        <authorList>
            <person name="Sahin N."/>
            <person name="Ay H."/>
            <person name="Saygin H."/>
        </authorList>
    </citation>
    <scope>NUCLEOTIDE SEQUENCE [LARGE SCALE GENOMIC DNA]</scope>
    <source>
        <strain evidence="10 11">KC603</strain>
    </source>
</reference>
<evidence type="ECO:0000256" key="7">
    <source>
        <dbReference type="PROSITE-ProRule" id="PRU01091"/>
    </source>
</evidence>
<dbReference type="GO" id="GO:0000976">
    <property type="term" value="F:transcription cis-regulatory region binding"/>
    <property type="evidence" value="ECO:0007669"/>
    <property type="project" value="TreeGrafter"/>
</dbReference>
<protein>
    <submittedName>
        <fullName evidence="10">Response regulator transcription factor</fullName>
    </submittedName>
</protein>
<sequence>MAILLVEDAAGIVAFVRRGLESAGYQVIVADDGIDGLVMALSSEVEIVVLDLGLPGIPGEEVLRRLRLRRPSVPVIVLTARDSVSDRVANLDAGADDYMVKPFSMSELLARIRARLRSGDQGRGDVLAVGPLMLHLGAHTASVDGRTITLTAREFALLEVLIRHPGQVFSQTQLLDRVWGYDFEGASNVVEVYISQLRRKLGGDLIQTIRGAGYRLGTGTELE</sequence>
<dbReference type="FunFam" id="1.10.10.10:FF:000005">
    <property type="entry name" value="Two-component system response regulator"/>
    <property type="match status" value="1"/>
</dbReference>
<evidence type="ECO:0000256" key="5">
    <source>
        <dbReference type="ARBA" id="ARBA00023163"/>
    </source>
</evidence>
<keyword evidence="3" id="KW-0805">Transcription regulation</keyword>
<dbReference type="Gene3D" id="1.10.10.10">
    <property type="entry name" value="Winged helix-like DNA-binding domain superfamily/Winged helix DNA-binding domain"/>
    <property type="match status" value="1"/>
</dbReference>
<evidence type="ECO:0000256" key="1">
    <source>
        <dbReference type="ARBA" id="ARBA00022553"/>
    </source>
</evidence>
<evidence type="ECO:0000256" key="3">
    <source>
        <dbReference type="ARBA" id="ARBA00023015"/>
    </source>
</evidence>
<feature type="modified residue" description="4-aspartylphosphate" evidence="6">
    <location>
        <position position="51"/>
    </location>
</feature>
<dbReference type="SMART" id="SM00448">
    <property type="entry name" value="REC"/>
    <property type="match status" value="1"/>
</dbReference>
<dbReference type="SMART" id="SM00862">
    <property type="entry name" value="Trans_reg_C"/>
    <property type="match status" value="1"/>
</dbReference>
<evidence type="ECO:0000313" key="10">
    <source>
        <dbReference type="EMBL" id="TDC50299.1"/>
    </source>
</evidence>
<feature type="domain" description="Response regulatory" evidence="8">
    <location>
        <begin position="2"/>
        <end position="116"/>
    </location>
</feature>
<evidence type="ECO:0000256" key="2">
    <source>
        <dbReference type="ARBA" id="ARBA00023012"/>
    </source>
</evidence>
<dbReference type="InterPro" id="IPR001789">
    <property type="entry name" value="Sig_transdc_resp-reg_receiver"/>
</dbReference>
<gene>
    <name evidence="10" type="ORF">E1212_15500</name>
</gene>
<keyword evidence="11" id="KW-1185">Reference proteome</keyword>
<dbReference type="GO" id="GO:0000156">
    <property type="term" value="F:phosphorelay response regulator activity"/>
    <property type="evidence" value="ECO:0007669"/>
    <property type="project" value="TreeGrafter"/>
</dbReference>
<dbReference type="Pfam" id="PF00072">
    <property type="entry name" value="Response_reg"/>
    <property type="match status" value="1"/>
</dbReference>